<keyword evidence="4" id="KW-1185">Reference proteome</keyword>
<comment type="caution">
    <text evidence="3">The sequence shown here is derived from an EMBL/GenBank/DDBJ whole genome shotgun (WGS) entry which is preliminary data.</text>
</comment>
<proteinExistence type="predicted"/>
<evidence type="ECO:0000256" key="1">
    <source>
        <dbReference type="SAM" id="Phobius"/>
    </source>
</evidence>
<name>A0A4Q7ZE62_9ACTN</name>
<feature type="transmembrane region" description="Helical" evidence="1">
    <location>
        <begin position="27"/>
        <end position="49"/>
    </location>
</feature>
<evidence type="ECO:0000313" key="3">
    <source>
        <dbReference type="EMBL" id="RZU48393.1"/>
    </source>
</evidence>
<reference evidence="3 4" key="1">
    <citation type="submission" date="2019-02" db="EMBL/GenBank/DDBJ databases">
        <title>Sequencing the genomes of 1000 actinobacteria strains.</title>
        <authorList>
            <person name="Klenk H.-P."/>
        </authorList>
    </citation>
    <scope>NUCLEOTIDE SEQUENCE [LARGE SCALE GENOMIC DNA]</scope>
    <source>
        <strain evidence="3 4">DSM 45162</strain>
    </source>
</reference>
<evidence type="ECO:0000259" key="2">
    <source>
        <dbReference type="Pfam" id="PF07760"/>
    </source>
</evidence>
<feature type="transmembrane region" description="Helical" evidence="1">
    <location>
        <begin position="198"/>
        <end position="216"/>
    </location>
</feature>
<accession>A0A4Q7ZE62</accession>
<dbReference type="Pfam" id="PF07760">
    <property type="entry name" value="DUF1616"/>
    <property type="match status" value="1"/>
</dbReference>
<evidence type="ECO:0000313" key="4">
    <source>
        <dbReference type="Proteomes" id="UP000292564"/>
    </source>
</evidence>
<keyword evidence="1" id="KW-0812">Transmembrane</keyword>
<dbReference type="EMBL" id="SHKY01000001">
    <property type="protein sequence ID" value="RZU48393.1"/>
    <property type="molecule type" value="Genomic_DNA"/>
</dbReference>
<feature type="transmembrane region" description="Helical" evidence="1">
    <location>
        <begin position="61"/>
        <end position="82"/>
    </location>
</feature>
<feature type="domain" description="DUF1616" evidence="2">
    <location>
        <begin position="7"/>
        <end position="107"/>
    </location>
</feature>
<protein>
    <submittedName>
        <fullName evidence="3">Uncharacterized protein DUF1616</fullName>
    </submittedName>
</protein>
<keyword evidence="1" id="KW-0472">Membrane</keyword>
<dbReference type="Proteomes" id="UP000292564">
    <property type="component" value="Unassembled WGS sequence"/>
</dbReference>
<sequence>MKPKLAILLAVVTVAAAAAVLFGSQPLMIAGGVLLALLLPGAALTGALLRGRDLSGVERTVLTSALSLGVLILGGLVIHVLGFSLGRTSWTVATAGVTLVALVPAGLPDRWVSALHRLVSKLWDEEEDEPEPEPADAVAPPVAVAAGAPTVGAPTVAAPTPVLTEDQVSTMLLPRVVDDGPSADATDAAGPRRLAWQLLPLVLVLAVLGGASWLSYSSSHSSYETTVTALSAGEPGPVTASGNRLVPVTATGLVPEYGPYTLAVVGPTGKTAEQRTIPVSGDGTWRADISMPGRQRMTVNLLRAGETSPYRTLYIAAAR</sequence>
<organism evidence="3 4">
    <name type="scientific">Krasilnikovia cinnamomea</name>
    <dbReference type="NCBI Taxonomy" id="349313"/>
    <lineage>
        <taxon>Bacteria</taxon>
        <taxon>Bacillati</taxon>
        <taxon>Actinomycetota</taxon>
        <taxon>Actinomycetes</taxon>
        <taxon>Micromonosporales</taxon>
        <taxon>Micromonosporaceae</taxon>
        <taxon>Krasilnikovia</taxon>
    </lineage>
</organism>
<dbReference type="AlphaFoldDB" id="A0A4Q7ZE62"/>
<keyword evidence="1" id="KW-1133">Transmembrane helix</keyword>
<dbReference type="RefSeq" id="WP_165449345.1">
    <property type="nucleotide sequence ID" value="NZ_SHKY01000001.1"/>
</dbReference>
<gene>
    <name evidence="3" type="ORF">EV385_0107</name>
</gene>
<dbReference type="InterPro" id="IPR011674">
    <property type="entry name" value="DUF1616"/>
</dbReference>